<sequence>MDCASKKPAIRGAEKNSTKYATIETPKLKYNADEKSRLSASFFWISAEPKPVNVMAVAMPMNMFTRDNMPYVSGPSNLANMIETTKLTI</sequence>
<name>A0A645CJN0_9ZZZZ</name>
<accession>A0A645CJN0</accession>
<dbReference type="EMBL" id="VSSQ01027753">
    <property type="protein sequence ID" value="MPM77156.1"/>
    <property type="molecule type" value="Genomic_DNA"/>
</dbReference>
<evidence type="ECO:0000313" key="1">
    <source>
        <dbReference type="EMBL" id="MPM77156.1"/>
    </source>
</evidence>
<gene>
    <name evidence="1" type="ORF">SDC9_124156</name>
</gene>
<protein>
    <submittedName>
        <fullName evidence="1">Uncharacterized protein</fullName>
    </submittedName>
</protein>
<dbReference type="AlphaFoldDB" id="A0A645CJN0"/>
<reference evidence="1" key="1">
    <citation type="submission" date="2019-08" db="EMBL/GenBank/DDBJ databases">
        <authorList>
            <person name="Kucharzyk K."/>
            <person name="Murdoch R.W."/>
            <person name="Higgins S."/>
            <person name="Loffler F."/>
        </authorList>
    </citation>
    <scope>NUCLEOTIDE SEQUENCE</scope>
</reference>
<organism evidence="1">
    <name type="scientific">bioreactor metagenome</name>
    <dbReference type="NCBI Taxonomy" id="1076179"/>
    <lineage>
        <taxon>unclassified sequences</taxon>
        <taxon>metagenomes</taxon>
        <taxon>ecological metagenomes</taxon>
    </lineage>
</organism>
<proteinExistence type="predicted"/>
<comment type="caution">
    <text evidence="1">The sequence shown here is derived from an EMBL/GenBank/DDBJ whole genome shotgun (WGS) entry which is preliminary data.</text>
</comment>